<dbReference type="OrthoDB" id="9131041at2"/>
<dbReference type="RefSeq" id="WP_053769210.1">
    <property type="nucleotide sequence ID" value="NZ_BAABYU010000001.1"/>
</dbReference>
<dbReference type="EMBL" id="QVLX01000003">
    <property type="protein sequence ID" value="RGE87784.1"/>
    <property type="molecule type" value="Genomic_DNA"/>
</dbReference>
<dbReference type="PRINTS" id="PR00502">
    <property type="entry name" value="NUDIXFAMILY"/>
</dbReference>
<gene>
    <name evidence="5" type="ORF">DW016_06595</name>
</gene>
<feature type="domain" description="Nudix hydrolase" evidence="4">
    <location>
        <begin position="12"/>
        <end position="149"/>
    </location>
</feature>
<evidence type="ECO:0000313" key="6">
    <source>
        <dbReference type="Proteomes" id="UP000261080"/>
    </source>
</evidence>
<dbReference type="SUPFAM" id="SSF55811">
    <property type="entry name" value="Nudix"/>
    <property type="match status" value="1"/>
</dbReference>
<dbReference type="GeneID" id="97191784"/>
<dbReference type="PROSITE" id="PS51462">
    <property type="entry name" value="NUDIX"/>
    <property type="match status" value="1"/>
</dbReference>
<evidence type="ECO:0000313" key="5">
    <source>
        <dbReference type="EMBL" id="RGE87784.1"/>
    </source>
</evidence>
<organism evidence="5 6">
    <name type="scientific">Sellimonas intestinalis</name>
    <dbReference type="NCBI Taxonomy" id="1653434"/>
    <lineage>
        <taxon>Bacteria</taxon>
        <taxon>Bacillati</taxon>
        <taxon>Bacillota</taxon>
        <taxon>Clostridia</taxon>
        <taxon>Lachnospirales</taxon>
        <taxon>Lachnospiraceae</taxon>
        <taxon>Sellimonas</taxon>
    </lineage>
</organism>
<keyword evidence="6" id="KW-1185">Reference proteome</keyword>
<dbReference type="PROSITE" id="PS00893">
    <property type="entry name" value="NUDIX_BOX"/>
    <property type="match status" value="1"/>
</dbReference>
<dbReference type="PANTHER" id="PTHR43736:SF1">
    <property type="entry name" value="DIHYDRONEOPTERIN TRIPHOSPHATE DIPHOSPHATASE"/>
    <property type="match status" value="1"/>
</dbReference>
<sequence length="149" mass="17639">MIKVRFYEKADDSRLKFAVIITKHDGKWVFCKHRERETYEVPGGHREAGETIDETARRELYEETGATDFDLFPVCVYSVAAAYDNGKEEEETMGMLYTAEVREFETELHSEIEKILITEELPQDWTYPEIQPRLIREMQRRENLEIPSK</sequence>
<dbReference type="InterPro" id="IPR020084">
    <property type="entry name" value="NUDIX_hydrolase_CS"/>
</dbReference>
<dbReference type="InterPro" id="IPR015797">
    <property type="entry name" value="NUDIX_hydrolase-like_dom_sf"/>
</dbReference>
<reference evidence="5 6" key="1">
    <citation type="submission" date="2018-08" db="EMBL/GenBank/DDBJ databases">
        <title>A genome reference for cultivated species of the human gut microbiota.</title>
        <authorList>
            <person name="Zou Y."/>
            <person name="Xue W."/>
            <person name="Luo G."/>
        </authorList>
    </citation>
    <scope>NUCLEOTIDE SEQUENCE [LARGE SCALE GENOMIC DNA]</scope>
    <source>
        <strain evidence="5 6">AF37-2AT</strain>
    </source>
</reference>
<comment type="similarity">
    <text evidence="1 3">Belongs to the Nudix hydrolase family.</text>
</comment>
<dbReference type="AlphaFoldDB" id="A0A3E3K2S9"/>
<dbReference type="InterPro" id="IPR020476">
    <property type="entry name" value="Nudix_hydrolase"/>
</dbReference>
<dbReference type="Proteomes" id="UP000261080">
    <property type="component" value="Unassembled WGS sequence"/>
</dbReference>
<keyword evidence="2 3" id="KW-0378">Hydrolase</keyword>
<evidence type="ECO:0000256" key="2">
    <source>
        <dbReference type="ARBA" id="ARBA00022801"/>
    </source>
</evidence>
<accession>A0A3E3K2S9</accession>
<evidence type="ECO:0000256" key="3">
    <source>
        <dbReference type="RuleBase" id="RU003476"/>
    </source>
</evidence>
<comment type="caution">
    <text evidence="5">The sequence shown here is derived from an EMBL/GenBank/DDBJ whole genome shotgun (WGS) entry which is preliminary data.</text>
</comment>
<dbReference type="InterPro" id="IPR000086">
    <property type="entry name" value="NUDIX_hydrolase_dom"/>
</dbReference>
<dbReference type="CDD" id="cd04665">
    <property type="entry name" value="NUDIX_RppH"/>
    <property type="match status" value="1"/>
</dbReference>
<evidence type="ECO:0000256" key="1">
    <source>
        <dbReference type="ARBA" id="ARBA00005582"/>
    </source>
</evidence>
<dbReference type="GO" id="GO:0016787">
    <property type="term" value="F:hydrolase activity"/>
    <property type="evidence" value="ECO:0007669"/>
    <property type="project" value="UniProtKB-KW"/>
</dbReference>
<evidence type="ECO:0000259" key="4">
    <source>
        <dbReference type="PROSITE" id="PS51462"/>
    </source>
</evidence>
<name>A0A3E3K2S9_9FIRM</name>
<dbReference type="InterPro" id="IPR014078">
    <property type="entry name" value="Nudix_YtkD"/>
</dbReference>
<protein>
    <submittedName>
        <fullName evidence="5">NUDIX domain-containing protein</fullName>
    </submittedName>
</protein>
<dbReference type="Gene3D" id="3.90.79.10">
    <property type="entry name" value="Nucleoside Triphosphate Pyrophosphohydrolase"/>
    <property type="match status" value="1"/>
</dbReference>
<dbReference type="PANTHER" id="PTHR43736">
    <property type="entry name" value="ADP-RIBOSE PYROPHOSPHATASE"/>
    <property type="match status" value="1"/>
</dbReference>
<dbReference type="Pfam" id="PF00293">
    <property type="entry name" value="NUDIX"/>
    <property type="match status" value="1"/>
</dbReference>
<proteinExistence type="inferred from homology"/>